<dbReference type="AlphaFoldDB" id="A0A1X1YLR4"/>
<comment type="caution">
    <text evidence="2">The sequence shown here is derived from an EMBL/GenBank/DDBJ whole genome shotgun (WGS) entry which is preliminary data.</text>
</comment>
<dbReference type="InterPro" id="IPR032710">
    <property type="entry name" value="NTF2-like_dom_sf"/>
</dbReference>
<dbReference type="Pfam" id="PF02136">
    <property type="entry name" value="NTF2"/>
    <property type="match status" value="1"/>
</dbReference>
<proteinExistence type="predicted"/>
<gene>
    <name evidence="2" type="ORF">AWC16_08960</name>
</gene>
<protein>
    <submittedName>
        <fullName evidence="2">Transporter</fullName>
    </submittedName>
</protein>
<evidence type="ECO:0000313" key="3">
    <source>
        <dbReference type="Proteomes" id="UP000193866"/>
    </source>
</evidence>
<dbReference type="Proteomes" id="UP000193866">
    <property type="component" value="Unassembled WGS sequence"/>
</dbReference>
<evidence type="ECO:0000259" key="1">
    <source>
        <dbReference type="Pfam" id="PF02136"/>
    </source>
</evidence>
<reference evidence="2 3" key="1">
    <citation type="submission" date="2016-01" db="EMBL/GenBank/DDBJ databases">
        <title>The new phylogeny of the genus Mycobacterium.</title>
        <authorList>
            <person name="Tarcisio F."/>
            <person name="Conor M."/>
            <person name="Antonella G."/>
            <person name="Elisabetta G."/>
            <person name="Giulia F.S."/>
            <person name="Sara T."/>
            <person name="Anna F."/>
            <person name="Clotilde B."/>
            <person name="Roberto B."/>
            <person name="Veronica D.S."/>
            <person name="Fabio R."/>
            <person name="Monica P."/>
            <person name="Olivier J."/>
            <person name="Enrico T."/>
            <person name="Nicola S."/>
        </authorList>
    </citation>
    <scope>NUCLEOTIDE SEQUENCE [LARGE SCALE GENOMIC DNA]</scope>
    <source>
        <strain evidence="2 3">DSM 45394</strain>
    </source>
</reference>
<dbReference type="InterPro" id="IPR002075">
    <property type="entry name" value="NTF2_dom"/>
</dbReference>
<dbReference type="OrthoDB" id="5735022at2"/>
<keyword evidence="3" id="KW-1185">Reference proteome</keyword>
<dbReference type="Gene3D" id="3.10.450.50">
    <property type="match status" value="1"/>
</dbReference>
<feature type="domain" description="Nuclear transport factor 2" evidence="1">
    <location>
        <begin position="10"/>
        <end position="129"/>
    </location>
</feature>
<accession>A0A1X1YLR4</accession>
<evidence type="ECO:0000313" key="2">
    <source>
        <dbReference type="EMBL" id="ORW11970.1"/>
    </source>
</evidence>
<sequence>MAGATAAELLAAVEQSPAAAAAHDRAGWVGLFGPDGRVEDPVGSRPHVGTEQIGRFYDTFIGPRDITFHRDLDIVRGNTVIRDLQLEVAMGPSVTMHIPAVIRYDLQNSAGRWELQRLRAYWELPAMMRQFLGNGIAAMPAGMQLTRSLLGNQRLAGTAGFAAGFRRPASRGKKPVQAFLAAIASGSTAAARSLLSPSATVTYGDDTAADLADLGAQLDGSSPAKLLASGSTVAVSTRSERQRAVLFFDLAGRGGPITSIRYFPGD</sequence>
<dbReference type="EMBL" id="LQPG01000014">
    <property type="protein sequence ID" value="ORW11970.1"/>
    <property type="molecule type" value="Genomic_DNA"/>
</dbReference>
<name>A0A1X1YLR4_9MYCO</name>
<organism evidence="2 3">
    <name type="scientific">Mycolicibacter longobardus</name>
    <dbReference type="NCBI Taxonomy" id="1108812"/>
    <lineage>
        <taxon>Bacteria</taxon>
        <taxon>Bacillati</taxon>
        <taxon>Actinomycetota</taxon>
        <taxon>Actinomycetes</taxon>
        <taxon>Mycobacteriales</taxon>
        <taxon>Mycobacteriaceae</taxon>
        <taxon>Mycolicibacter</taxon>
    </lineage>
</organism>
<dbReference type="STRING" id="1108812.AWC16_08960"/>
<dbReference type="RefSeq" id="WP_085264148.1">
    <property type="nucleotide sequence ID" value="NZ_JACKVG010000012.1"/>
</dbReference>
<dbReference type="SUPFAM" id="SSF54427">
    <property type="entry name" value="NTF2-like"/>
    <property type="match status" value="1"/>
</dbReference>